<sequence>MAQYYQPPRAPSPYGPVNPQYLHPTQNSHYSHHSPSPAPIYYTTSQNSGYGGTPYYGAPQPAPVQYVSSHQSHGHHHHGSGSNVVVVRRHPSQSRDRSRRRSQSRDRSRPHSRAHTPSRARSHSRDSRHYREHNEVVQFWAEEVEAQGY</sequence>
<name>A0A067PJC4_9AGAM</name>
<dbReference type="HOGENOM" id="CLU_1749946_0_0_1"/>
<keyword evidence="3" id="KW-1185">Reference proteome</keyword>
<protein>
    <submittedName>
        <fullName evidence="2">Uncharacterized protein</fullName>
    </submittedName>
</protein>
<feature type="region of interest" description="Disordered" evidence="1">
    <location>
        <begin position="1"/>
        <end position="131"/>
    </location>
</feature>
<reference evidence="3" key="1">
    <citation type="journal article" date="2014" name="Proc. Natl. Acad. Sci. U.S.A.">
        <title>Extensive sampling of basidiomycete genomes demonstrates inadequacy of the white-rot/brown-rot paradigm for wood decay fungi.</title>
        <authorList>
            <person name="Riley R."/>
            <person name="Salamov A.A."/>
            <person name="Brown D.W."/>
            <person name="Nagy L.G."/>
            <person name="Floudas D."/>
            <person name="Held B.W."/>
            <person name="Levasseur A."/>
            <person name="Lombard V."/>
            <person name="Morin E."/>
            <person name="Otillar R."/>
            <person name="Lindquist E.A."/>
            <person name="Sun H."/>
            <person name="LaButti K.M."/>
            <person name="Schmutz J."/>
            <person name="Jabbour D."/>
            <person name="Luo H."/>
            <person name="Baker S.E."/>
            <person name="Pisabarro A.G."/>
            <person name="Walton J.D."/>
            <person name="Blanchette R.A."/>
            <person name="Henrissat B."/>
            <person name="Martin F."/>
            <person name="Cullen D."/>
            <person name="Hibbett D.S."/>
            <person name="Grigoriev I.V."/>
        </authorList>
    </citation>
    <scope>NUCLEOTIDE SEQUENCE [LARGE SCALE GENOMIC DNA]</scope>
    <source>
        <strain evidence="3">MUCL 33604</strain>
    </source>
</reference>
<proteinExistence type="predicted"/>
<dbReference type="AlphaFoldDB" id="A0A067PJC4"/>
<organism evidence="2 3">
    <name type="scientific">Jaapia argillacea MUCL 33604</name>
    <dbReference type="NCBI Taxonomy" id="933084"/>
    <lineage>
        <taxon>Eukaryota</taxon>
        <taxon>Fungi</taxon>
        <taxon>Dikarya</taxon>
        <taxon>Basidiomycota</taxon>
        <taxon>Agaricomycotina</taxon>
        <taxon>Agaricomycetes</taxon>
        <taxon>Agaricomycetidae</taxon>
        <taxon>Jaapiales</taxon>
        <taxon>Jaapiaceae</taxon>
        <taxon>Jaapia</taxon>
    </lineage>
</organism>
<evidence type="ECO:0000313" key="3">
    <source>
        <dbReference type="Proteomes" id="UP000027265"/>
    </source>
</evidence>
<dbReference type="EMBL" id="KL197751">
    <property type="protein sequence ID" value="KDQ51137.1"/>
    <property type="molecule type" value="Genomic_DNA"/>
</dbReference>
<accession>A0A067PJC4</accession>
<feature type="compositionally biased region" description="Basic residues" evidence="1">
    <location>
        <begin position="110"/>
        <end position="122"/>
    </location>
</feature>
<dbReference type="InParanoid" id="A0A067PJC4"/>
<feature type="compositionally biased region" description="Low complexity" evidence="1">
    <location>
        <begin position="33"/>
        <end position="42"/>
    </location>
</feature>
<gene>
    <name evidence="2" type="ORF">JAAARDRAFT_199355</name>
</gene>
<evidence type="ECO:0000313" key="2">
    <source>
        <dbReference type="EMBL" id="KDQ51137.1"/>
    </source>
</evidence>
<dbReference type="Proteomes" id="UP000027265">
    <property type="component" value="Unassembled WGS sequence"/>
</dbReference>
<evidence type="ECO:0000256" key="1">
    <source>
        <dbReference type="SAM" id="MobiDB-lite"/>
    </source>
</evidence>
<feature type="compositionally biased region" description="Basic residues" evidence="1">
    <location>
        <begin position="87"/>
        <end position="102"/>
    </location>
</feature>